<evidence type="ECO:0000313" key="1">
    <source>
        <dbReference type="EMBL" id="CAF3731787.1"/>
    </source>
</evidence>
<name>A0A820W407_9BILA</name>
<gene>
    <name evidence="1" type="ORF">GRG538_LOCUS30312</name>
    <name evidence="2" type="ORF">QYT958_LOCUS5330</name>
</gene>
<sequence length="356" mass="38761">MFSIVYTFLYPPLLGVFEETRAQICQGTSQYNQCSSNTACACLPLINTVNEGVCAYLHVKCSELISCANDNRTCYRPGHLCVNHSRWHSAPICYPMDMTLQMFCPPVPSMTTPQPPVIPSDAGGNGDGSALNQFSWPYGLFADADASVSVADYYNDRVVKWGSGASTGEVAAGGNGKGNQTNQLNGAASITYDVIRSVKAAKSRHSTVLNEDKEHYTIFELTKVVINKNGTMFICDHNNKRVQRWFKNDTHGQTIIANISCWGLAMGNEGSLYVSDNEHRVTKWPSGQTVAGGHGQGPALNQLGQPIHLFVDENQSVFVADALHNRVMQWPLGAKEGILVAGANEVESSVDYLSSR</sequence>
<dbReference type="GO" id="GO:0008270">
    <property type="term" value="F:zinc ion binding"/>
    <property type="evidence" value="ECO:0007669"/>
    <property type="project" value="UniProtKB-KW"/>
</dbReference>
<dbReference type="EMBL" id="CAJNYT010005369">
    <property type="protein sequence ID" value="CAF3731787.1"/>
    <property type="molecule type" value="Genomic_DNA"/>
</dbReference>
<dbReference type="InterPro" id="IPR050952">
    <property type="entry name" value="TRIM-NHL_E3_ligases"/>
</dbReference>
<dbReference type="Proteomes" id="UP000663872">
    <property type="component" value="Unassembled WGS sequence"/>
</dbReference>
<dbReference type="CDD" id="cd05819">
    <property type="entry name" value="NHL"/>
    <property type="match status" value="1"/>
</dbReference>
<proteinExistence type="predicted"/>
<evidence type="ECO:0000313" key="3">
    <source>
        <dbReference type="Proteomes" id="UP000663848"/>
    </source>
</evidence>
<dbReference type="InterPro" id="IPR011042">
    <property type="entry name" value="6-blade_b-propeller_TolB-like"/>
</dbReference>
<dbReference type="EMBL" id="CAJOBR010000438">
    <property type="protein sequence ID" value="CAF4509178.1"/>
    <property type="molecule type" value="Genomic_DNA"/>
</dbReference>
<evidence type="ECO:0000313" key="2">
    <source>
        <dbReference type="EMBL" id="CAF4509178.1"/>
    </source>
</evidence>
<accession>A0A820W407</accession>
<organism evidence="2 3">
    <name type="scientific">Rotaria socialis</name>
    <dbReference type="NCBI Taxonomy" id="392032"/>
    <lineage>
        <taxon>Eukaryota</taxon>
        <taxon>Metazoa</taxon>
        <taxon>Spiralia</taxon>
        <taxon>Gnathifera</taxon>
        <taxon>Rotifera</taxon>
        <taxon>Eurotatoria</taxon>
        <taxon>Bdelloidea</taxon>
        <taxon>Philodinida</taxon>
        <taxon>Philodinidae</taxon>
        <taxon>Rotaria</taxon>
    </lineage>
</organism>
<dbReference type="PANTHER" id="PTHR24104:SF25">
    <property type="entry name" value="PROTEIN LIN-41"/>
    <property type="match status" value="1"/>
</dbReference>
<dbReference type="Proteomes" id="UP000663848">
    <property type="component" value="Unassembled WGS sequence"/>
</dbReference>
<protein>
    <submittedName>
        <fullName evidence="2">Uncharacterized protein</fullName>
    </submittedName>
</protein>
<comment type="caution">
    <text evidence="2">The sequence shown here is derived from an EMBL/GenBank/DDBJ whole genome shotgun (WGS) entry which is preliminary data.</text>
</comment>
<reference evidence="2" key="1">
    <citation type="submission" date="2021-02" db="EMBL/GenBank/DDBJ databases">
        <authorList>
            <person name="Nowell W R."/>
        </authorList>
    </citation>
    <scope>NUCLEOTIDE SEQUENCE</scope>
</reference>
<dbReference type="AlphaFoldDB" id="A0A820W407"/>
<dbReference type="Gene3D" id="2.120.10.30">
    <property type="entry name" value="TolB, C-terminal domain"/>
    <property type="match status" value="2"/>
</dbReference>
<dbReference type="PANTHER" id="PTHR24104">
    <property type="entry name" value="E3 UBIQUITIN-PROTEIN LIGASE NHLRC1-RELATED"/>
    <property type="match status" value="1"/>
</dbReference>
<dbReference type="SUPFAM" id="SSF101898">
    <property type="entry name" value="NHL repeat"/>
    <property type="match status" value="1"/>
</dbReference>